<feature type="transmembrane region" description="Helical" evidence="1">
    <location>
        <begin position="21"/>
        <end position="41"/>
    </location>
</feature>
<keyword evidence="1" id="KW-0812">Transmembrane</keyword>
<protein>
    <submittedName>
        <fullName evidence="3">DUF1624 domain-containing protein</fullName>
    </submittedName>
</protein>
<dbReference type="Proteomes" id="UP000886814">
    <property type="component" value="Unassembled WGS sequence"/>
</dbReference>
<sequence length="254" mass="28439">MTESVTGKTKTRYYLVDALRGLALINMVLYHFSYDIFVIYGQNPDWLGSTASFLWQQGICWSFILISGFSWRFGAANSLKRGLLLNGLGLLITAVTWLAIPDEVILFGILNFIGCGVLLTIPFSKSGEKIPPLLGAGICLILFALTYHIQNGYLQIGGEILRLPDGLYSGIFTILGFPGPGFYSSDYFPVLPWIFLYWTGWFLYPVLMKSKGIRSLLSVRIPLLSVIGRKTIWVYVLHQPILMGICILLSSFFL</sequence>
<reference evidence="3" key="1">
    <citation type="journal article" date="2021" name="PeerJ">
        <title>Extensive microbial diversity within the chicken gut microbiome revealed by metagenomics and culture.</title>
        <authorList>
            <person name="Gilroy R."/>
            <person name="Ravi A."/>
            <person name="Getino M."/>
            <person name="Pursley I."/>
            <person name="Horton D.L."/>
            <person name="Alikhan N.F."/>
            <person name="Baker D."/>
            <person name="Gharbi K."/>
            <person name="Hall N."/>
            <person name="Watson M."/>
            <person name="Adriaenssens E.M."/>
            <person name="Foster-Nyarko E."/>
            <person name="Jarju S."/>
            <person name="Secka A."/>
            <person name="Antonio M."/>
            <person name="Oren A."/>
            <person name="Chaudhuri R.R."/>
            <person name="La Ragione R."/>
            <person name="Hildebrand F."/>
            <person name="Pallen M.J."/>
        </authorList>
    </citation>
    <scope>NUCLEOTIDE SEQUENCE</scope>
    <source>
        <strain evidence="3">CHK195-9823</strain>
    </source>
</reference>
<reference evidence="3" key="2">
    <citation type="submission" date="2021-04" db="EMBL/GenBank/DDBJ databases">
        <authorList>
            <person name="Gilroy R."/>
        </authorList>
    </citation>
    <scope>NUCLEOTIDE SEQUENCE</scope>
    <source>
        <strain evidence="3">CHK195-9823</strain>
    </source>
</reference>
<feature type="transmembrane region" description="Helical" evidence="1">
    <location>
        <begin position="187"/>
        <end position="207"/>
    </location>
</feature>
<proteinExistence type="predicted"/>
<evidence type="ECO:0000313" key="4">
    <source>
        <dbReference type="Proteomes" id="UP000886814"/>
    </source>
</evidence>
<accession>A0A9D1PCT1</accession>
<comment type="caution">
    <text evidence="3">The sequence shown here is derived from an EMBL/GenBank/DDBJ whole genome shotgun (WGS) entry which is preliminary data.</text>
</comment>
<feature type="transmembrane region" description="Helical" evidence="1">
    <location>
        <begin position="83"/>
        <end position="100"/>
    </location>
</feature>
<dbReference type="InterPro" id="IPR012429">
    <property type="entry name" value="HGSNAT_cat"/>
</dbReference>
<evidence type="ECO:0000313" key="3">
    <source>
        <dbReference type="EMBL" id="HIV38869.1"/>
    </source>
</evidence>
<dbReference type="EMBL" id="DXIQ01000049">
    <property type="protein sequence ID" value="HIV38869.1"/>
    <property type="molecule type" value="Genomic_DNA"/>
</dbReference>
<name>A0A9D1PCT1_9FIRM</name>
<dbReference type="AlphaFoldDB" id="A0A9D1PCT1"/>
<gene>
    <name evidence="3" type="ORF">H9747_07705</name>
</gene>
<feature type="transmembrane region" description="Helical" evidence="1">
    <location>
        <begin position="232"/>
        <end position="253"/>
    </location>
</feature>
<feature type="transmembrane region" description="Helical" evidence="1">
    <location>
        <begin position="53"/>
        <end position="71"/>
    </location>
</feature>
<evidence type="ECO:0000259" key="2">
    <source>
        <dbReference type="Pfam" id="PF07786"/>
    </source>
</evidence>
<organism evidence="3 4">
    <name type="scientific">Candidatus Blautia stercorigallinarum</name>
    <dbReference type="NCBI Taxonomy" id="2838501"/>
    <lineage>
        <taxon>Bacteria</taxon>
        <taxon>Bacillati</taxon>
        <taxon>Bacillota</taxon>
        <taxon>Clostridia</taxon>
        <taxon>Lachnospirales</taxon>
        <taxon>Lachnospiraceae</taxon>
        <taxon>Blautia</taxon>
    </lineage>
</organism>
<feature type="transmembrane region" description="Helical" evidence="1">
    <location>
        <begin position="130"/>
        <end position="149"/>
    </location>
</feature>
<feature type="transmembrane region" description="Helical" evidence="1">
    <location>
        <begin position="106"/>
        <end position="123"/>
    </location>
</feature>
<feature type="domain" description="Heparan-alpha-glucosaminide N-acetyltransferase catalytic" evidence="2">
    <location>
        <begin position="12"/>
        <end position="240"/>
    </location>
</feature>
<keyword evidence="1" id="KW-0472">Membrane</keyword>
<dbReference type="Pfam" id="PF07786">
    <property type="entry name" value="HGSNAT_cat"/>
    <property type="match status" value="1"/>
</dbReference>
<keyword evidence="1" id="KW-1133">Transmembrane helix</keyword>
<evidence type="ECO:0000256" key="1">
    <source>
        <dbReference type="SAM" id="Phobius"/>
    </source>
</evidence>